<name>A0A7J6DZI4_CANSA</name>
<feature type="compositionally biased region" description="Basic and acidic residues" evidence="1">
    <location>
        <begin position="53"/>
        <end position="64"/>
    </location>
</feature>
<dbReference type="AlphaFoldDB" id="A0A7J6DZI4"/>
<accession>A0A7J6DZI4</accession>
<dbReference type="EMBL" id="JAATIQ010000553">
    <property type="protein sequence ID" value="KAF4351573.1"/>
    <property type="molecule type" value="Genomic_DNA"/>
</dbReference>
<comment type="caution">
    <text evidence="2">The sequence shown here is derived from an EMBL/GenBank/DDBJ whole genome shotgun (WGS) entry which is preliminary data.</text>
</comment>
<evidence type="ECO:0000256" key="1">
    <source>
        <dbReference type="SAM" id="MobiDB-lite"/>
    </source>
</evidence>
<evidence type="ECO:0000313" key="3">
    <source>
        <dbReference type="Proteomes" id="UP000583929"/>
    </source>
</evidence>
<proteinExistence type="predicted"/>
<protein>
    <submittedName>
        <fullName evidence="2">Uncharacterized protein</fullName>
    </submittedName>
</protein>
<evidence type="ECO:0000313" key="2">
    <source>
        <dbReference type="EMBL" id="KAF4351573.1"/>
    </source>
</evidence>
<organism evidence="2 3">
    <name type="scientific">Cannabis sativa</name>
    <name type="common">Hemp</name>
    <name type="synonym">Marijuana</name>
    <dbReference type="NCBI Taxonomy" id="3483"/>
    <lineage>
        <taxon>Eukaryota</taxon>
        <taxon>Viridiplantae</taxon>
        <taxon>Streptophyta</taxon>
        <taxon>Embryophyta</taxon>
        <taxon>Tracheophyta</taxon>
        <taxon>Spermatophyta</taxon>
        <taxon>Magnoliopsida</taxon>
        <taxon>eudicotyledons</taxon>
        <taxon>Gunneridae</taxon>
        <taxon>Pentapetalae</taxon>
        <taxon>rosids</taxon>
        <taxon>fabids</taxon>
        <taxon>Rosales</taxon>
        <taxon>Cannabaceae</taxon>
        <taxon>Cannabis</taxon>
    </lineage>
</organism>
<dbReference type="Proteomes" id="UP000583929">
    <property type="component" value="Unassembled WGS sequence"/>
</dbReference>
<sequence length="75" mass="8872">MESPDLNSGQYVFPDMVLYLDLDYDHLDPKLEAQEQNSSEIDLPENTKLLFTEKSRPNRPENRQRWLNGKMKKFG</sequence>
<gene>
    <name evidence="2" type="ORF">G4B88_000611</name>
</gene>
<keyword evidence="3" id="KW-1185">Reference proteome</keyword>
<feature type="region of interest" description="Disordered" evidence="1">
    <location>
        <begin position="53"/>
        <end position="75"/>
    </location>
</feature>
<reference evidence="2 3" key="1">
    <citation type="journal article" date="2020" name="bioRxiv">
        <title>Sequence and annotation of 42 cannabis genomes reveals extensive copy number variation in cannabinoid synthesis and pathogen resistance genes.</title>
        <authorList>
            <person name="Mckernan K.J."/>
            <person name="Helbert Y."/>
            <person name="Kane L.T."/>
            <person name="Ebling H."/>
            <person name="Zhang L."/>
            <person name="Liu B."/>
            <person name="Eaton Z."/>
            <person name="Mclaughlin S."/>
            <person name="Kingan S."/>
            <person name="Baybayan P."/>
            <person name="Concepcion G."/>
            <person name="Jordan M."/>
            <person name="Riva A."/>
            <person name="Barbazuk W."/>
            <person name="Harkins T."/>
        </authorList>
    </citation>
    <scope>NUCLEOTIDE SEQUENCE [LARGE SCALE GENOMIC DNA]</scope>
    <source>
        <strain evidence="3">cv. Jamaican Lion 4</strain>
        <tissue evidence="2">Leaf</tissue>
    </source>
</reference>